<evidence type="ECO:0000313" key="3">
    <source>
        <dbReference type="Proteomes" id="UP000825009"/>
    </source>
</evidence>
<dbReference type="AlphaFoldDB" id="A0A8F6YBV2"/>
<dbReference type="RefSeq" id="WP_219004382.1">
    <property type="nucleotide sequence ID" value="NZ_CP079194.1"/>
</dbReference>
<accession>A0A8F6YBV2</accession>
<feature type="chain" id="PRO_5034208492" evidence="1">
    <location>
        <begin position="33"/>
        <end position="279"/>
    </location>
</feature>
<feature type="signal peptide" evidence="1">
    <location>
        <begin position="1"/>
        <end position="32"/>
    </location>
</feature>
<organism evidence="2 3">
    <name type="scientific">Gymnodinialimonas ceratoperidinii</name>
    <dbReference type="NCBI Taxonomy" id="2856823"/>
    <lineage>
        <taxon>Bacteria</taxon>
        <taxon>Pseudomonadati</taxon>
        <taxon>Pseudomonadota</taxon>
        <taxon>Alphaproteobacteria</taxon>
        <taxon>Rhodobacterales</taxon>
        <taxon>Paracoccaceae</taxon>
        <taxon>Gymnodinialimonas</taxon>
    </lineage>
</organism>
<sequence length="279" mass="29632">MAPRRLIRKVRARARGAWMGLCLGLAGAGAGAALGCTAPPHETTQMPETLSAPWPGPGGLLAWYDVPTTRYPHGVLGDAVEATQLHAYASDPAPLCATQSFELPPELVFEDTAPRLADLDGDGTPEIIVVQSHQRLGAQLAVYGVSPDGENLRQIAATPFIGRRNRWLAPIGAADLDGDGRMEIAYIDRPHLARVLRVWRFEGGALSEVAAIEGLTNHRIGEPFITGGLRDCGAGPELITANADWSRVIATTLEAGTLTTRSLGPFSQDAVTRAMACQD</sequence>
<dbReference type="EMBL" id="CP079194">
    <property type="protein sequence ID" value="QXT40928.1"/>
    <property type="molecule type" value="Genomic_DNA"/>
</dbReference>
<dbReference type="Pfam" id="PF13517">
    <property type="entry name" value="FG-GAP_3"/>
    <property type="match status" value="1"/>
</dbReference>
<dbReference type="InterPro" id="IPR013517">
    <property type="entry name" value="FG-GAP"/>
</dbReference>
<protein>
    <submittedName>
        <fullName evidence="2">VCBS repeat-containing protein</fullName>
    </submittedName>
</protein>
<gene>
    <name evidence="2" type="ORF">KYE46_06805</name>
</gene>
<evidence type="ECO:0000256" key="1">
    <source>
        <dbReference type="SAM" id="SignalP"/>
    </source>
</evidence>
<dbReference type="Proteomes" id="UP000825009">
    <property type="component" value="Chromosome"/>
</dbReference>
<evidence type="ECO:0000313" key="2">
    <source>
        <dbReference type="EMBL" id="QXT40928.1"/>
    </source>
</evidence>
<keyword evidence="3" id="KW-1185">Reference proteome</keyword>
<proteinExistence type="predicted"/>
<name>A0A8F6YBV2_9RHOB</name>
<keyword evidence="1" id="KW-0732">Signal</keyword>
<dbReference type="KEGG" id="gce:KYE46_06805"/>
<reference evidence="2 3" key="1">
    <citation type="submission" date="2021-07" db="EMBL/GenBank/DDBJ databases">
        <title>A novel Jannaschia species isolated from marine dinoflagellate Ceratoperidinium margalefii.</title>
        <authorList>
            <person name="Jiang Y."/>
            <person name="Li Z."/>
        </authorList>
    </citation>
    <scope>NUCLEOTIDE SEQUENCE [LARGE SCALE GENOMIC DNA]</scope>
    <source>
        <strain evidence="2 3">J12C1-MA-4</strain>
    </source>
</reference>